<dbReference type="EMBL" id="JBBMFS010000014">
    <property type="protein sequence ID" value="MEQ2555900.1"/>
    <property type="molecule type" value="Genomic_DNA"/>
</dbReference>
<protein>
    <recommendedName>
        <fullName evidence="4">PD-(D/E)XK nuclease family transposase</fullName>
    </recommendedName>
</protein>
<evidence type="ECO:0000313" key="3">
    <source>
        <dbReference type="Proteomes" id="UP001546774"/>
    </source>
</evidence>
<proteinExistence type="predicted"/>
<evidence type="ECO:0008006" key="4">
    <source>
        <dbReference type="Google" id="ProtNLM"/>
    </source>
</evidence>
<reference evidence="2" key="1">
    <citation type="submission" date="2024-03" db="EMBL/GenBank/DDBJ databases">
        <title>Human intestinal bacterial collection.</title>
        <authorList>
            <person name="Pauvert C."/>
            <person name="Hitch T.C.A."/>
            <person name="Clavel T."/>
        </authorList>
    </citation>
    <scope>NUCLEOTIDE SEQUENCE [LARGE SCALE GENOMIC DNA]</scope>
    <source>
        <strain evidence="2">CLA-AA-H89B</strain>
    </source>
</reference>
<evidence type="ECO:0000256" key="1">
    <source>
        <dbReference type="SAM" id="MobiDB-lite"/>
    </source>
</evidence>
<comment type="caution">
    <text evidence="2">The sequence shown here is derived from an EMBL/GenBank/DDBJ whole genome shotgun (WGS) entry which is preliminary data.</text>
</comment>
<organism evidence="2 3">
    <name type="scientific">Lachnospira intestinalis</name>
    <dbReference type="NCBI Taxonomy" id="3133158"/>
    <lineage>
        <taxon>Bacteria</taxon>
        <taxon>Bacillati</taxon>
        <taxon>Bacillota</taxon>
        <taxon>Clostridia</taxon>
        <taxon>Lachnospirales</taxon>
        <taxon>Lachnospiraceae</taxon>
        <taxon>Lachnospira</taxon>
    </lineage>
</organism>
<feature type="region of interest" description="Disordered" evidence="1">
    <location>
        <begin position="301"/>
        <end position="332"/>
    </location>
</feature>
<dbReference type="Proteomes" id="UP001546774">
    <property type="component" value="Unassembled WGS sequence"/>
</dbReference>
<sequence length="378" mass="43340">MHTEVHNAVMAADQGTQYDESAKRLLGQKSILAQILVRTVDEFKGMNPRYVETLIEGEPYISRIPLEPGLTNQEVMRTGQTGTNIEIEKEKLTAEEVKQNISRKEKLKSGSRIAGLNTENQEHAEGLVRFDIVFYVRMKDGLSQIIINVEAQKDEPQRYGILNRAVFYVSRLISSQKERDFENTEYDDIKRVYSIWVCMNMEENSLSHIHLVKDDLVGYHDWRGKLDLFNIVMIGLAKELPGQGEQYELHRLLGALFAEGLTAGERLNIIKEEYDIPIEQNIEQEVDVMCNLSQGIKEAGIEEGRKEGREEGREEGRKEGRVEGRKEGRSEGRAEEIIETGYEFGLSEQDILERLQKKLSISLQKAQEYLLMFGKRTV</sequence>
<accession>A0ABV1H854</accession>
<gene>
    <name evidence="2" type="ORF">WMO37_12955</name>
</gene>
<name>A0ABV1H854_9FIRM</name>
<evidence type="ECO:0000313" key="2">
    <source>
        <dbReference type="EMBL" id="MEQ2555900.1"/>
    </source>
</evidence>
<keyword evidence="3" id="KW-1185">Reference proteome</keyword>